<dbReference type="InterPro" id="IPR021979">
    <property type="entry name" value="DUF3584"/>
</dbReference>
<accession>A0A2A2I1E9</accession>
<organism evidence="3 4">
    <name type="scientific">Tamilnaduibacter salinus</name>
    <dbReference type="NCBI Taxonomy" id="1484056"/>
    <lineage>
        <taxon>Bacteria</taxon>
        <taxon>Pseudomonadati</taxon>
        <taxon>Pseudomonadota</taxon>
        <taxon>Gammaproteobacteria</taxon>
        <taxon>Pseudomonadales</taxon>
        <taxon>Marinobacteraceae</taxon>
        <taxon>Tamilnaduibacter</taxon>
    </lineage>
</organism>
<evidence type="ECO:0000313" key="4">
    <source>
        <dbReference type="Proteomes" id="UP000218332"/>
    </source>
</evidence>
<dbReference type="RefSeq" id="WP_095611469.1">
    <property type="nucleotide sequence ID" value="NZ_NMPM01000060.1"/>
</dbReference>
<dbReference type="EMBL" id="NMPM01000060">
    <property type="protein sequence ID" value="PAV25477.1"/>
    <property type="molecule type" value="Genomic_DNA"/>
</dbReference>
<evidence type="ECO:0000313" key="3">
    <source>
        <dbReference type="EMBL" id="PAV25477.1"/>
    </source>
</evidence>
<feature type="compositionally biased region" description="Basic and acidic residues" evidence="2">
    <location>
        <begin position="500"/>
        <end position="513"/>
    </location>
</feature>
<feature type="region of interest" description="Disordered" evidence="2">
    <location>
        <begin position="470"/>
        <end position="513"/>
    </location>
</feature>
<feature type="region of interest" description="Disordered" evidence="2">
    <location>
        <begin position="403"/>
        <end position="422"/>
    </location>
</feature>
<keyword evidence="4" id="KW-1185">Reference proteome</keyword>
<dbReference type="Pfam" id="PF12128">
    <property type="entry name" value="DUF3584"/>
    <property type="match status" value="1"/>
</dbReference>
<comment type="caution">
    <text evidence="3">The sequence shown here is derived from an EMBL/GenBank/DDBJ whole genome shotgun (WGS) entry which is preliminary data.</text>
</comment>
<gene>
    <name evidence="3" type="ORF">CF392_10775</name>
</gene>
<feature type="region of interest" description="Disordered" evidence="2">
    <location>
        <begin position="292"/>
        <end position="335"/>
    </location>
</feature>
<keyword evidence="3" id="KW-0067">ATP-binding</keyword>
<protein>
    <submittedName>
        <fullName evidence="3">ATP-binding protein</fullName>
    </submittedName>
</protein>
<feature type="coiled-coil region" evidence="1">
    <location>
        <begin position="614"/>
        <end position="676"/>
    </location>
</feature>
<dbReference type="Proteomes" id="UP000218332">
    <property type="component" value="Unassembled WGS sequence"/>
</dbReference>
<proteinExistence type="predicted"/>
<evidence type="ECO:0000256" key="1">
    <source>
        <dbReference type="SAM" id="Coils"/>
    </source>
</evidence>
<reference evidence="3 4" key="1">
    <citation type="submission" date="2017-07" db="EMBL/GenBank/DDBJ databases">
        <title>Tamlnaduibacter salinus (Mi-7) genome sequencing.</title>
        <authorList>
            <person name="Verma A."/>
            <person name="Krishnamurthi S."/>
        </authorList>
    </citation>
    <scope>NUCLEOTIDE SEQUENCE [LARGE SCALE GENOMIC DNA]</scope>
    <source>
        <strain evidence="3 4">Mi-7</strain>
    </source>
</reference>
<feature type="compositionally biased region" description="Basic and acidic residues" evidence="2">
    <location>
        <begin position="293"/>
        <end position="335"/>
    </location>
</feature>
<sequence>MAGESPGYGLEAVILHHSFEKVRGRTIRMEVHFRTHIGGGNGEGKSSILSLIPAFYGEEPERIVTKASGKSSFVDYYLPSFQSLIIFEYRREFGLYCAVMYRHTQGKPVYRFVAGSAEETFFSDECRALMEAGSTADEIFAHLRKQQVVVSKTIDTITNYRAIIQRNSKLLKRLPGEAKSLRSLASQFGLGDSNSQMTNIDRLTHVVLNRHRLLSSFKSMICETQFESIHVHARPRAIDRKDLVADIQSLTAFAREEEKIRACLRKDAERLAMEEQSDKTVANLQVTVEEDAEKLREHRERRDTLEDQRRALKDDHENADAERAQELSDAKADHERLENELSQLYRKNDEYDNAGLPELAMDYDNLPEFRQQLSRAKADLDDLTGKVYAIDTEFQKELDNLNREHERQQRERTEKQSQAEREYLKEQHAHQLRVNDIEREGGNEVSALKLARSKEREALAEEESRYRVLKDNQSLTEEEKEELSRAEQESEEVAAQVESHQQRLTDAKDSRDQVARETEALAADVAEADKQVQSLDDDFLELQQIIAPESGTWLSQLRQEDPDWSHRLGKIIPADLVLRKDLAPTMAPGADPEAVMGWKLALEALPTPEFAMNEDQLQERSRALDLEREEARARRKEIEQVAKRRHDALKECREAVAVLETELSMFQRNRESANTKLINTRQRHDKAVSERAAEYKSLWAEKRQALSSFDQRTGQDVSDLESVVRQRVLDAKGHWADREAELKQVEKAIKDAIDTAESDHKARIETKRKAYEQKLSEEGVDPQVVREARERKEALDNRVSKLVAAEDEVRVYRKWREQEWSTVEQLTQATASAKSKREQLTRARKEASDAYKKESAELSRAISEQASAIKRLSDQLETAETVLKLFPAEPIATGFPGNIGDLTNELQGAYQRIQQLRKEVLSNYDIAAHILNEYDGTHIQKAWEKLTAYRKDQLADQSEVYDESFKLSQVPDLRKLLDDDIPQLTEAVIDQFVSESGSLVKYFDSLEVMAKEVQSVSSTLRRKINTDQQIESLSDIQVVLEPRIYEDETWQPLKEFVQHWQVWRQNNRRALPDDAILRRFKLVTDTLSDARVRESIESMIDLRIEMKENGRQVVIRTDADFLDASSTGLDLPPIV</sequence>
<keyword evidence="3" id="KW-0547">Nucleotide-binding</keyword>
<dbReference type="AlphaFoldDB" id="A0A2A2I1E9"/>
<feature type="coiled-coil region" evidence="1">
    <location>
        <begin position="785"/>
        <end position="857"/>
    </location>
</feature>
<evidence type="ECO:0000256" key="2">
    <source>
        <dbReference type="SAM" id="MobiDB-lite"/>
    </source>
</evidence>
<keyword evidence="1" id="KW-0175">Coiled coil</keyword>
<name>A0A2A2I1E9_9GAMM</name>
<dbReference type="GO" id="GO:0005524">
    <property type="term" value="F:ATP binding"/>
    <property type="evidence" value="ECO:0007669"/>
    <property type="project" value="UniProtKB-KW"/>
</dbReference>